<dbReference type="PANTHER" id="PTHR13887">
    <property type="entry name" value="GLUTATHIONE S-TRANSFERASE KAPPA"/>
    <property type="match status" value="1"/>
</dbReference>
<keyword evidence="3" id="KW-0560">Oxidoreductase</keyword>
<keyword evidence="7" id="KW-0472">Membrane</keyword>
<evidence type="ECO:0000313" key="9">
    <source>
        <dbReference type="EMBL" id="GAA4732154.1"/>
    </source>
</evidence>
<feature type="region of interest" description="Disordered" evidence="6">
    <location>
        <begin position="1"/>
        <end position="20"/>
    </location>
</feature>
<accession>A0ABP8YL31</accession>
<keyword evidence="7" id="KW-0812">Transmembrane</keyword>
<proteinExistence type="inferred from homology"/>
<feature type="compositionally biased region" description="Basic and acidic residues" evidence="6">
    <location>
        <begin position="1"/>
        <end position="12"/>
    </location>
</feature>
<keyword evidence="2" id="KW-0732">Signal</keyword>
<dbReference type="SUPFAM" id="SSF52833">
    <property type="entry name" value="Thioredoxin-like"/>
    <property type="match status" value="1"/>
</dbReference>
<keyword evidence="7" id="KW-1133">Transmembrane helix</keyword>
<name>A0ABP8YL31_9ACTN</name>
<dbReference type="RefSeq" id="WP_345526043.1">
    <property type="nucleotide sequence ID" value="NZ_BAABKN010000009.1"/>
</dbReference>
<evidence type="ECO:0000259" key="8">
    <source>
        <dbReference type="Pfam" id="PF13462"/>
    </source>
</evidence>
<keyword evidence="5" id="KW-0676">Redox-active center</keyword>
<evidence type="ECO:0000256" key="6">
    <source>
        <dbReference type="SAM" id="MobiDB-lite"/>
    </source>
</evidence>
<dbReference type="PANTHER" id="PTHR13887:SF14">
    <property type="entry name" value="DISULFIDE BOND FORMATION PROTEIN D"/>
    <property type="match status" value="1"/>
</dbReference>
<gene>
    <name evidence="9" type="ORF">GCM10023350_14410</name>
</gene>
<dbReference type="EMBL" id="BAABKN010000009">
    <property type="protein sequence ID" value="GAA4732154.1"/>
    <property type="molecule type" value="Genomic_DNA"/>
</dbReference>
<dbReference type="InterPro" id="IPR012336">
    <property type="entry name" value="Thioredoxin-like_fold"/>
</dbReference>
<feature type="transmembrane region" description="Helical" evidence="7">
    <location>
        <begin position="31"/>
        <end position="50"/>
    </location>
</feature>
<dbReference type="Proteomes" id="UP001499882">
    <property type="component" value="Unassembled WGS sequence"/>
</dbReference>
<evidence type="ECO:0000256" key="3">
    <source>
        <dbReference type="ARBA" id="ARBA00023002"/>
    </source>
</evidence>
<dbReference type="InterPro" id="IPR036249">
    <property type="entry name" value="Thioredoxin-like_sf"/>
</dbReference>
<sequence length="243" mass="26235">MSKKNRTNDRASRAAAALAEQERQEKRRRNLMVGGVVGVILVIILGGYFISRSLDSTTDVDAPSAGSEFGLTIGPDDAPNKVVIYEDFLCPYCGDLEAASRDDFTQLAADGKVQVEYRPFNWLSSLGDYSARSAGAFSIVLDKSGADVAKRFHDLLYENQPEEKGPFPSDDDLADLAVEAGAKDADVREAISNNDGADWVERATKSAVDTGLQGTPTVLLNGEVFQDGRTVEDIAKNLIAKLQ</sequence>
<keyword evidence="10" id="KW-1185">Reference proteome</keyword>
<organism evidence="9 10">
    <name type="scientific">Nocardioides endophyticus</name>
    <dbReference type="NCBI Taxonomy" id="1353775"/>
    <lineage>
        <taxon>Bacteria</taxon>
        <taxon>Bacillati</taxon>
        <taxon>Actinomycetota</taxon>
        <taxon>Actinomycetes</taxon>
        <taxon>Propionibacteriales</taxon>
        <taxon>Nocardioidaceae</taxon>
        <taxon>Nocardioides</taxon>
    </lineage>
</organism>
<evidence type="ECO:0000256" key="5">
    <source>
        <dbReference type="ARBA" id="ARBA00023284"/>
    </source>
</evidence>
<evidence type="ECO:0000256" key="7">
    <source>
        <dbReference type="SAM" id="Phobius"/>
    </source>
</evidence>
<protein>
    <submittedName>
        <fullName evidence="9">Thioredoxin domain-containing protein</fullName>
    </submittedName>
</protein>
<keyword evidence="4" id="KW-1015">Disulfide bond</keyword>
<evidence type="ECO:0000256" key="1">
    <source>
        <dbReference type="ARBA" id="ARBA00005791"/>
    </source>
</evidence>
<feature type="domain" description="Thioredoxin-like fold" evidence="8">
    <location>
        <begin position="70"/>
        <end position="236"/>
    </location>
</feature>
<reference evidence="10" key="1">
    <citation type="journal article" date="2019" name="Int. J. Syst. Evol. Microbiol.">
        <title>The Global Catalogue of Microorganisms (GCM) 10K type strain sequencing project: providing services to taxonomists for standard genome sequencing and annotation.</title>
        <authorList>
            <consortium name="The Broad Institute Genomics Platform"/>
            <consortium name="The Broad Institute Genome Sequencing Center for Infectious Disease"/>
            <person name="Wu L."/>
            <person name="Ma J."/>
        </authorList>
    </citation>
    <scope>NUCLEOTIDE SEQUENCE [LARGE SCALE GENOMIC DNA]</scope>
    <source>
        <strain evidence="10">JCM 18532</strain>
    </source>
</reference>
<comment type="caution">
    <text evidence="9">The sequence shown here is derived from an EMBL/GenBank/DDBJ whole genome shotgun (WGS) entry which is preliminary data.</text>
</comment>
<evidence type="ECO:0000256" key="2">
    <source>
        <dbReference type="ARBA" id="ARBA00022729"/>
    </source>
</evidence>
<dbReference type="Gene3D" id="3.40.30.10">
    <property type="entry name" value="Glutaredoxin"/>
    <property type="match status" value="1"/>
</dbReference>
<comment type="similarity">
    <text evidence="1">Belongs to the thioredoxin family. DsbA subfamily.</text>
</comment>
<dbReference type="Pfam" id="PF13462">
    <property type="entry name" value="Thioredoxin_4"/>
    <property type="match status" value="1"/>
</dbReference>
<evidence type="ECO:0000256" key="4">
    <source>
        <dbReference type="ARBA" id="ARBA00023157"/>
    </source>
</evidence>
<evidence type="ECO:0000313" key="10">
    <source>
        <dbReference type="Proteomes" id="UP001499882"/>
    </source>
</evidence>